<feature type="compositionally biased region" description="Pro residues" evidence="1">
    <location>
        <begin position="57"/>
        <end position="66"/>
    </location>
</feature>
<dbReference type="RefSeq" id="WP_380202598.1">
    <property type="nucleotide sequence ID" value="NZ_JBHTEK010000001.1"/>
</dbReference>
<evidence type="ECO:0000313" key="3">
    <source>
        <dbReference type="EMBL" id="MFC7667791.1"/>
    </source>
</evidence>
<feature type="domain" description="Rho termination factor-like N-terminal" evidence="2">
    <location>
        <begin position="6"/>
        <end position="48"/>
    </location>
</feature>
<sequence>MHTINELKDRLLSDLKEIAEQMNVGNFKRLSKQDLIYKILDQQALTPGAAEQEAPRRPSPPKRPWP</sequence>
<evidence type="ECO:0000313" key="4">
    <source>
        <dbReference type="Proteomes" id="UP001596513"/>
    </source>
</evidence>
<evidence type="ECO:0000256" key="1">
    <source>
        <dbReference type="SAM" id="MobiDB-lite"/>
    </source>
</evidence>
<dbReference type="EMBL" id="JBHTEK010000001">
    <property type="protein sequence ID" value="MFC7667791.1"/>
    <property type="molecule type" value="Genomic_DNA"/>
</dbReference>
<protein>
    <submittedName>
        <fullName evidence="3">Rho termination factor N-terminal domain-containing protein</fullName>
    </submittedName>
</protein>
<gene>
    <name evidence="3" type="ORF">ACFQT0_10640</name>
</gene>
<dbReference type="InterPro" id="IPR011112">
    <property type="entry name" value="Rho-like_N"/>
</dbReference>
<dbReference type="SUPFAM" id="SSF68912">
    <property type="entry name" value="Rho N-terminal domain-like"/>
    <property type="match status" value="1"/>
</dbReference>
<feature type="region of interest" description="Disordered" evidence="1">
    <location>
        <begin position="44"/>
        <end position="66"/>
    </location>
</feature>
<organism evidence="3 4">
    <name type="scientific">Hymenobacter humi</name>
    <dbReference type="NCBI Taxonomy" id="1411620"/>
    <lineage>
        <taxon>Bacteria</taxon>
        <taxon>Pseudomonadati</taxon>
        <taxon>Bacteroidota</taxon>
        <taxon>Cytophagia</taxon>
        <taxon>Cytophagales</taxon>
        <taxon>Hymenobacteraceae</taxon>
        <taxon>Hymenobacter</taxon>
    </lineage>
</organism>
<evidence type="ECO:0000259" key="2">
    <source>
        <dbReference type="SMART" id="SM00959"/>
    </source>
</evidence>
<dbReference type="Gene3D" id="1.10.720.10">
    <property type="match status" value="1"/>
</dbReference>
<dbReference type="Proteomes" id="UP001596513">
    <property type="component" value="Unassembled WGS sequence"/>
</dbReference>
<keyword evidence="4" id="KW-1185">Reference proteome</keyword>
<dbReference type="Pfam" id="PF07498">
    <property type="entry name" value="Rho_N"/>
    <property type="match status" value="1"/>
</dbReference>
<dbReference type="InterPro" id="IPR036269">
    <property type="entry name" value="Rho_N_sf"/>
</dbReference>
<name>A0ABW2U5W8_9BACT</name>
<reference evidence="4" key="1">
    <citation type="journal article" date="2019" name="Int. J. Syst. Evol. Microbiol.">
        <title>The Global Catalogue of Microorganisms (GCM) 10K type strain sequencing project: providing services to taxonomists for standard genome sequencing and annotation.</title>
        <authorList>
            <consortium name="The Broad Institute Genomics Platform"/>
            <consortium name="The Broad Institute Genome Sequencing Center for Infectious Disease"/>
            <person name="Wu L."/>
            <person name="Ma J."/>
        </authorList>
    </citation>
    <scope>NUCLEOTIDE SEQUENCE [LARGE SCALE GENOMIC DNA]</scope>
    <source>
        <strain evidence="4">JCM 19635</strain>
    </source>
</reference>
<comment type="caution">
    <text evidence="3">The sequence shown here is derived from an EMBL/GenBank/DDBJ whole genome shotgun (WGS) entry which is preliminary data.</text>
</comment>
<dbReference type="SMART" id="SM00959">
    <property type="entry name" value="Rho_N"/>
    <property type="match status" value="1"/>
</dbReference>
<accession>A0ABW2U5W8</accession>
<proteinExistence type="predicted"/>